<dbReference type="GO" id="GO:0046872">
    <property type="term" value="F:metal ion binding"/>
    <property type="evidence" value="ECO:0007669"/>
    <property type="project" value="UniProtKB-KW"/>
</dbReference>
<evidence type="ECO:0000256" key="4">
    <source>
        <dbReference type="ARBA" id="ARBA00022763"/>
    </source>
</evidence>
<dbReference type="Proteomes" id="UP000235994">
    <property type="component" value="Unassembled WGS sequence"/>
</dbReference>
<dbReference type="Gene3D" id="3.40.50.300">
    <property type="entry name" value="P-loop containing nucleotide triphosphate hydrolases"/>
    <property type="match status" value="2"/>
</dbReference>
<keyword evidence="12" id="KW-0413">Isomerase</keyword>
<evidence type="ECO:0000256" key="13">
    <source>
        <dbReference type="ARBA" id="ARBA00038058"/>
    </source>
</evidence>
<evidence type="ECO:0000256" key="1">
    <source>
        <dbReference type="ARBA" id="ARBA00022485"/>
    </source>
</evidence>
<dbReference type="PROSITE" id="PS51193">
    <property type="entry name" value="HELICASE_ATP_BIND_2"/>
    <property type="match status" value="1"/>
</dbReference>
<keyword evidence="4" id="KW-0227">DNA damage</keyword>
<dbReference type="Pfam" id="PF06733">
    <property type="entry name" value="DEAD_2"/>
    <property type="match status" value="1"/>
</dbReference>
<dbReference type="InterPro" id="IPR006555">
    <property type="entry name" value="ATP-dep_Helicase_C"/>
</dbReference>
<dbReference type="GO" id="GO:0003678">
    <property type="term" value="F:DNA helicase activity"/>
    <property type="evidence" value="ECO:0007669"/>
    <property type="project" value="InterPro"/>
</dbReference>
<dbReference type="SMART" id="SM00488">
    <property type="entry name" value="DEXDc2"/>
    <property type="match status" value="1"/>
</dbReference>
<dbReference type="GO" id="GO:0003677">
    <property type="term" value="F:DNA binding"/>
    <property type="evidence" value="ECO:0007669"/>
    <property type="project" value="UniProtKB-KW"/>
</dbReference>
<dbReference type="PANTHER" id="PTHR11472:SF34">
    <property type="entry name" value="REGULATOR OF TELOMERE ELONGATION HELICASE 1"/>
    <property type="match status" value="1"/>
</dbReference>
<keyword evidence="6 15" id="KW-0347">Helicase</keyword>
<name>A0A2N8K9V2_9BURK</name>
<comment type="similarity">
    <text evidence="13">Belongs to the helicase family. DinG subfamily.</text>
</comment>
<comment type="caution">
    <text evidence="15">The sequence shown here is derived from an EMBL/GenBank/DDBJ whole genome shotgun (WGS) entry which is preliminary data.</text>
</comment>
<dbReference type="GO" id="GO:0051539">
    <property type="term" value="F:4 iron, 4 sulfur cluster binding"/>
    <property type="evidence" value="ECO:0007669"/>
    <property type="project" value="UniProtKB-KW"/>
</dbReference>
<dbReference type="EMBL" id="POQS01000010">
    <property type="protein sequence ID" value="PND30229.1"/>
    <property type="molecule type" value="Genomic_DNA"/>
</dbReference>
<evidence type="ECO:0000256" key="11">
    <source>
        <dbReference type="ARBA" id="ARBA00023204"/>
    </source>
</evidence>
<keyword evidence="7" id="KW-0067">ATP-binding</keyword>
<dbReference type="InterPro" id="IPR045028">
    <property type="entry name" value="DinG/Rad3-like"/>
</dbReference>
<evidence type="ECO:0000256" key="10">
    <source>
        <dbReference type="ARBA" id="ARBA00023125"/>
    </source>
</evidence>
<reference evidence="15 16" key="1">
    <citation type="submission" date="2018-01" db="EMBL/GenBank/DDBJ databases">
        <title>The draft genome of an aniline degradation strain ANB-1.</title>
        <authorList>
            <person name="Zhang L."/>
            <person name="Jiang J."/>
        </authorList>
    </citation>
    <scope>NUCLEOTIDE SEQUENCE [LARGE SCALE GENOMIC DNA]</scope>
    <source>
        <strain evidence="15 16">ANB-1</strain>
    </source>
</reference>
<evidence type="ECO:0000259" key="14">
    <source>
        <dbReference type="PROSITE" id="PS51193"/>
    </source>
</evidence>
<proteinExistence type="inferred from homology"/>
<keyword evidence="1" id="KW-0004">4Fe-4S</keyword>
<dbReference type="Pfam" id="PF13307">
    <property type="entry name" value="Helicase_C_2"/>
    <property type="match status" value="1"/>
</dbReference>
<keyword evidence="11" id="KW-0234">DNA repair</keyword>
<dbReference type="Gene3D" id="3.90.320.10">
    <property type="match status" value="1"/>
</dbReference>
<evidence type="ECO:0000313" key="15">
    <source>
        <dbReference type="EMBL" id="PND30229.1"/>
    </source>
</evidence>
<keyword evidence="5" id="KW-0378">Hydrolase</keyword>
<dbReference type="SUPFAM" id="SSF52540">
    <property type="entry name" value="P-loop containing nucleoside triphosphate hydrolases"/>
    <property type="match status" value="1"/>
</dbReference>
<dbReference type="GO" id="GO:0005524">
    <property type="term" value="F:ATP binding"/>
    <property type="evidence" value="ECO:0007669"/>
    <property type="project" value="UniProtKB-KW"/>
</dbReference>
<dbReference type="InterPro" id="IPR011604">
    <property type="entry name" value="PDDEXK-like_dom_sf"/>
</dbReference>
<evidence type="ECO:0000313" key="16">
    <source>
        <dbReference type="Proteomes" id="UP000235994"/>
    </source>
</evidence>
<sequence length="756" mass="82938">MKHAVAVRTLCEFTARAGDLDSRFTPAPSGLEGMAGHAAVAGRRGPDYETEVALSGEYQNLLVRGRADGYDPAANQLEEIKTYRGRFESVRDNHRAAHWAQARVYGHLLCQARGLAQLRVALVYFNLATEEETVLVETQDAAALQAYFHDYCGRYLAWAAAEQAHRRARDAALEALAFPYGAFRSGQRELAVAAYRTARDGGCLMAQAPTGIGKTLGTIFPVLKACPGAGLDKVFFLAAKGPGRGLALEALETVNAQPAAPRLRVLDMQARDKACVHPDKDCHGESCPLARGFYDRLPGARQAALAHARMDAAALRATAAEHEVCPYYLSQEMARWADVVVGDYNYYYDATAMLHALTQANQWKVAVLVDEAHNLVERARRMYTGELDQGMLAGARQAAPKPLKKALDGLNRSWNALNKKQAEAYQAYDEAPAGVLAAVQKAVAAITDHMGEHPLAQDDPVLAFYFEALHFMRLAEQFGPHALFDATLDAGGAAGARTPRSTLCVRNVIPAPYLAGRYAAAHATVLFSGTFSPQQFYRDTLGLPPAAAWIDVAAPFQARQLEVRVVGDVSTRFRDRERSLAPIADLIARQYAERPGNYLGFLSSFDYLRRVSDLMRERHPDVPIWAQTPGMDEAGRAAFLARFSEDGRGVGFAVLGGAFSEGVDLPGRRLIGAFIATLGLPQVNAVNEHVKRAMDRRYGEENGYDYTYLYPGMQKVVQAAGRVIRTEDDVGTVHLIDDRYRRAKVRGLLPGWWRVR</sequence>
<organism evidence="15 16">
    <name type="scientific">Achromobacter pulmonis</name>
    <dbReference type="NCBI Taxonomy" id="1389932"/>
    <lineage>
        <taxon>Bacteria</taxon>
        <taxon>Pseudomonadati</taxon>
        <taxon>Pseudomonadota</taxon>
        <taxon>Betaproteobacteria</taxon>
        <taxon>Burkholderiales</taxon>
        <taxon>Alcaligenaceae</taxon>
        <taxon>Achromobacter</taxon>
    </lineage>
</organism>
<dbReference type="SMART" id="SM00491">
    <property type="entry name" value="HELICc2"/>
    <property type="match status" value="1"/>
</dbReference>
<keyword evidence="9" id="KW-0411">Iron-sulfur</keyword>
<evidence type="ECO:0000256" key="7">
    <source>
        <dbReference type="ARBA" id="ARBA00022840"/>
    </source>
</evidence>
<dbReference type="AlphaFoldDB" id="A0A2N8K9V2"/>
<dbReference type="PANTHER" id="PTHR11472">
    <property type="entry name" value="DNA REPAIR DEAD HELICASE RAD3/XP-D SUBFAMILY MEMBER"/>
    <property type="match status" value="1"/>
</dbReference>
<evidence type="ECO:0000256" key="12">
    <source>
        <dbReference type="ARBA" id="ARBA00023235"/>
    </source>
</evidence>
<keyword evidence="16" id="KW-1185">Reference proteome</keyword>
<dbReference type="InterPro" id="IPR006554">
    <property type="entry name" value="Helicase-like_DEXD_c2"/>
</dbReference>
<evidence type="ECO:0000256" key="6">
    <source>
        <dbReference type="ARBA" id="ARBA00022806"/>
    </source>
</evidence>
<gene>
    <name evidence="15" type="ORF">C1I89_30150</name>
</gene>
<dbReference type="GO" id="GO:0006281">
    <property type="term" value="P:DNA repair"/>
    <property type="evidence" value="ECO:0007669"/>
    <property type="project" value="UniProtKB-KW"/>
</dbReference>
<keyword evidence="8" id="KW-0408">Iron</keyword>
<evidence type="ECO:0000256" key="8">
    <source>
        <dbReference type="ARBA" id="ARBA00023004"/>
    </source>
</evidence>
<evidence type="ECO:0000256" key="9">
    <source>
        <dbReference type="ARBA" id="ARBA00023014"/>
    </source>
</evidence>
<keyword evidence="2" id="KW-0479">Metal-binding</keyword>
<keyword evidence="10" id="KW-0238">DNA-binding</keyword>
<dbReference type="RefSeq" id="WP_102775939.1">
    <property type="nucleotide sequence ID" value="NZ_POQS01000010.1"/>
</dbReference>
<evidence type="ECO:0000256" key="2">
    <source>
        <dbReference type="ARBA" id="ARBA00022723"/>
    </source>
</evidence>
<evidence type="ECO:0000256" key="5">
    <source>
        <dbReference type="ARBA" id="ARBA00022801"/>
    </source>
</evidence>
<dbReference type="InterPro" id="IPR027417">
    <property type="entry name" value="P-loop_NTPase"/>
</dbReference>
<dbReference type="InterPro" id="IPR014013">
    <property type="entry name" value="Helic_SF1/SF2_ATP-bd_DinG/Rad3"/>
</dbReference>
<feature type="domain" description="Helicase ATP-binding" evidence="14">
    <location>
        <begin position="173"/>
        <end position="431"/>
    </location>
</feature>
<accession>A0A2N8K9V2</accession>
<dbReference type="GO" id="GO:0016818">
    <property type="term" value="F:hydrolase activity, acting on acid anhydrides, in phosphorus-containing anhydrides"/>
    <property type="evidence" value="ECO:0007669"/>
    <property type="project" value="InterPro"/>
</dbReference>
<dbReference type="InterPro" id="IPR010614">
    <property type="entry name" value="RAD3-like_helicase_DEAD"/>
</dbReference>
<evidence type="ECO:0000256" key="3">
    <source>
        <dbReference type="ARBA" id="ARBA00022741"/>
    </source>
</evidence>
<keyword evidence="3" id="KW-0547">Nucleotide-binding</keyword>
<protein>
    <submittedName>
        <fullName evidence="15">ATP-dependent DNA helicase</fullName>
    </submittedName>
</protein>